<sequence>MGGCVLCVLCVRMVMRLSHSAAAPTPISSRPISLARRCMAKVALVPGESERSPDLQFMLLATRGWYLGHDILPNCEVVSTAQPIRRPESPKWQQSSQLRPVLACFWRRRTKGRRDGDDATRNSDWSCREGAFGQREKRLCVKPAPEDASQHLQQSRSERIHTRALAETLRWRGARDLRACSHSPHARSISMS</sequence>
<comment type="caution">
    <text evidence="2">The sequence shown here is derived from an EMBL/GenBank/DDBJ whole genome shotgun (WGS) entry which is preliminary data.</text>
</comment>
<gene>
    <name evidence="2" type="ORF">B0J11DRAFT_501934</name>
</gene>
<protein>
    <recommendedName>
        <fullName evidence="4">Secreted protein</fullName>
    </recommendedName>
</protein>
<evidence type="ECO:0000313" key="2">
    <source>
        <dbReference type="EMBL" id="KAH7135085.1"/>
    </source>
</evidence>
<evidence type="ECO:0000256" key="1">
    <source>
        <dbReference type="SAM" id="SignalP"/>
    </source>
</evidence>
<feature type="signal peptide" evidence="1">
    <location>
        <begin position="1"/>
        <end position="22"/>
    </location>
</feature>
<dbReference type="AlphaFoldDB" id="A0A9P9EC00"/>
<dbReference type="Proteomes" id="UP000700596">
    <property type="component" value="Unassembled WGS sequence"/>
</dbReference>
<reference evidence="2" key="1">
    <citation type="journal article" date="2021" name="Nat. Commun.">
        <title>Genetic determinants of endophytism in the Arabidopsis root mycobiome.</title>
        <authorList>
            <person name="Mesny F."/>
            <person name="Miyauchi S."/>
            <person name="Thiergart T."/>
            <person name="Pickel B."/>
            <person name="Atanasova L."/>
            <person name="Karlsson M."/>
            <person name="Huettel B."/>
            <person name="Barry K.W."/>
            <person name="Haridas S."/>
            <person name="Chen C."/>
            <person name="Bauer D."/>
            <person name="Andreopoulos W."/>
            <person name="Pangilinan J."/>
            <person name="LaButti K."/>
            <person name="Riley R."/>
            <person name="Lipzen A."/>
            <person name="Clum A."/>
            <person name="Drula E."/>
            <person name="Henrissat B."/>
            <person name="Kohler A."/>
            <person name="Grigoriev I.V."/>
            <person name="Martin F.M."/>
            <person name="Hacquard S."/>
        </authorList>
    </citation>
    <scope>NUCLEOTIDE SEQUENCE</scope>
    <source>
        <strain evidence="2">MPI-CAGE-CH-0243</strain>
    </source>
</reference>
<keyword evidence="1" id="KW-0732">Signal</keyword>
<evidence type="ECO:0008006" key="4">
    <source>
        <dbReference type="Google" id="ProtNLM"/>
    </source>
</evidence>
<organism evidence="2 3">
    <name type="scientific">Dendryphion nanum</name>
    <dbReference type="NCBI Taxonomy" id="256645"/>
    <lineage>
        <taxon>Eukaryota</taxon>
        <taxon>Fungi</taxon>
        <taxon>Dikarya</taxon>
        <taxon>Ascomycota</taxon>
        <taxon>Pezizomycotina</taxon>
        <taxon>Dothideomycetes</taxon>
        <taxon>Pleosporomycetidae</taxon>
        <taxon>Pleosporales</taxon>
        <taxon>Torulaceae</taxon>
        <taxon>Dendryphion</taxon>
    </lineage>
</organism>
<dbReference type="EMBL" id="JAGMWT010000002">
    <property type="protein sequence ID" value="KAH7135085.1"/>
    <property type="molecule type" value="Genomic_DNA"/>
</dbReference>
<proteinExistence type="predicted"/>
<evidence type="ECO:0000313" key="3">
    <source>
        <dbReference type="Proteomes" id="UP000700596"/>
    </source>
</evidence>
<feature type="chain" id="PRO_5040273496" description="Secreted protein" evidence="1">
    <location>
        <begin position="23"/>
        <end position="192"/>
    </location>
</feature>
<accession>A0A9P9EC00</accession>
<keyword evidence="3" id="KW-1185">Reference proteome</keyword>
<name>A0A9P9EC00_9PLEO</name>